<keyword evidence="3 4" id="KW-0326">Glycosidase</keyword>
<proteinExistence type="inferred from homology"/>
<dbReference type="InterPro" id="IPR006710">
    <property type="entry name" value="Glyco_hydro_43"/>
</dbReference>
<sequence>MTANQSFDLSYDTDGDSTLLSVRHGRETCKYRIADSTHSSYRAFFESLSRDFGTRVPHVHGGPPASAQQPDWRPLIVDNLSPLTTAGYGDPAVLKTDDGYILVATSNDAPDAFPVLRSHDLQTWIHEGFVFPEGQAPSWAASGRGRADFWAPEMARVGDEYWLVYTARQHDNALAIGLAKSDSPTGPWRDLGHPLLAGNAIDTTGGEFDADRPNMSGGVIDSHIFIDADGTRYLFWKRDSNGIWPRPLAALLRRRPELIERLFASEQDRRTAAFAAAVQPWANSRRPMERFFFMQPLIEAVLDSWEHVKAVLADVPEADWILDAMSTPIHAQRLSDTGELIGDDTVVLTNDLDWEGHLIEGPWVTRQQDRYWLFYAGNDFGTPAYGIGVAVSDHPLGPYVKQERPLLKTAPEWWAPGHASVAPGLDGKPQLFFHAFFPGTGGYNTFRALLTARLNFSPERVEIE</sequence>
<evidence type="ECO:0000313" key="6">
    <source>
        <dbReference type="Proteomes" id="UP001056619"/>
    </source>
</evidence>
<keyword evidence="6" id="KW-1185">Reference proteome</keyword>
<evidence type="ECO:0000256" key="2">
    <source>
        <dbReference type="ARBA" id="ARBA00022801"/>
    </source>
</evidence>
<dbReference type="SUPFAM" id="SSF75005">
    <property type="entry name" value="Arabinanase/levansucrase/invertase"/>
    <property type="match status" value="1"/>
</dbReference>
<name>A0ABY4U2T1_9SPHN</name>
<dbReference type="RefSeq" id="WP_301641248.1">
    <property type="nucleotide sequence ID" value="NZ_CP098494.1"/>
</dbReference>
<dbReference type="EMBL" id="CP098494">
    <property type="protein sequence ID" value="USA60061.1"/>
    <property type="molecule type" value="Genomic_DNA"/>
</dbReference>
<evidence type="ECO:0000313" key="5">
    <source>
        <dbReference type="EMBL" id="USA60061.1"/>
    </source>
</evidence>
<evidence type="ECO:0000256" key="4">
    <source>
        <dbReference type="RuleBase" id="RU361187"/>
    </source>
</evidence>
<organism evidence="5 6">
    <name type="scientific">Qipengyuania citrea</name>
    <dbReference type="NCBI Taxonomy" id="225971"/>
    <lineage>
        <taxon>Bacteria</taxon>
        <taxon>Pseudomonadati</taxon>
        <taxon>Pseudomonadota</taxon>
        <taxon>Alphaproteobacteria</taxon>
        <taxon>Sphingomonadales</taxon>
        <taxon>Erythrobacteraceae</taxon>
        <taxon>Qipengyuania</taxon>
    </lineage>
</organism>
<reference evidence="5 6" key="1">
    <citation type="submission" date="2022-06" db="EMBL/GenBank/DDBJ databases">
        <authorList>
            <person name="Liu G."/>
        </authorList>
    </citation>
    <scope>NUCLEOTIDE SEQUENCE [LARGE SCALE GENOMIC DNA]</scope>
    <source>
        <strain evidence="5 6">E4</strain>
    </source>
</reference>
<evidence type="ECO:0000256" key="1">
    <source>
        <dbReference type="ARBA" id="ARBA00009865"/>
    </source>
</evidence>
<keyword evidence="2 4" id="KW-0378">Hydrolase</keyword>
<dbReference type="InterPro" id="IPR051795">
    <property type="entry name" value="Glycosyl_Hydrlase_43"/>
</dbReference>
<dbReference type="PANTHER" id="PTHR42812">
    <property type="entry name" value="BETA-XYLOSIDASE"/>
    <property type="match status" value="1"/>
</dbReference>
<comment type="similarity">
    <text evidence="1 4">Belongs to the glycosyl hydrolase 43 family.</text>
</comment>
<dbReference type="CDD" id="cd08999">
    <property type="entry name" value="GH43_ABN-like"/>
    <property type="match status" value="1"/>
</dbReference>
<dbReference type="GO" id="GO:0016787">
    <property type="term" value="F:hydrolase activity"/>
    <property type="evidence" value="ECO:0007669"/>
    <property type="project" value="UniProtKB-KW"/>
</dbReference>
<dbReference type="Gene3D" id="2.115.10.20">
    <property type="entry name" value="Glycosyl hydrolase domain, family 43"/>
    <property type="match status" value="1"/>
</dbReference>
<dbReference type="Proteomes" id="UP001056619">
    <property type="component" value="Chromosome"/>
</dbReference>
<gene>
    <name evidence="5" type="ORF">NCF85_07965</name>
</gene>
<protein>
    <submittedName>
        <fullName evidence="5">Glycoside hydrolase family 43 protein</fullName>
    </submittedName>
</protein>
<evidence type="ECO:0000256" key="3">
    <source>
        <dbReference type="ARBA" id="ARBA00023295"/>
    </source>
</evidence>
<dbReference type="Pfam" id="PF04616">
    <property type="entry name" value="Glyco_hydro_43"/>
    <property type="match status" value="2"/>
</dbReference>
<dbReference type="InterPro" id="IPR023296">
    <property type="entry name" value="Glyco_hydro_beta-prop_sf"/>
</dbReference>
<accession>A0ABY4U2T1</accession>
<dbReference type="PANTHER" id="PTHR42812:SF5">
    <property type="entry name" value="ENDO-ARABINASE"/>
    <property type="match status" value="1"/>
</dbReference>